<dbReference type="InterPro" id="IPR008927">
    <property type="entry name" value="6-PGluconate_DH-like_C_sf"/>
</dbReference>
<evidence type="ECO:0000256" key="2">
    <source>
        <dbReference type="ARBA" id="ARBA00048615"/>
    </source>
</evidence>
<dbReference type="InterPro" id="IPR013118">
    <property type="entry name" value="Mannitol_DH_C"/>
</dbReference>
<dbReference type="SUPFAM" id="SSF51735">
    <property type="entry name" value="NAD(P)-binding Rossmann-fold domains"/>
    <property type="match status" value="1"/>
</dbReference>
<evidence type="ECO:0000313" key="5">
    <source>
        <dbReference type="EMBL" id="GID60230.1"/>
    </source>
</evidence>
<evidence type="ECO:0000259" key="4">
    <source>
        <dbReference type="Pfam" id="PF08125"/>
    </source>
</evidence>
<dbReference type="InterPro" id="IPR000669">
    <property type="entry name" value="Mannitol_DH"/>
</dbReference>
<proteinExistence type="predicted"/>
<dbReference type="Pfam" id="PF08125">
    <property type="entry name" value="Mannitol_dh_C"/>
    <property type="match status" value="1"/>
</dbReference>
<keyword evidence="1" id="KW-0560">Oxidoreductase</keyword>
<evidence type="ECO:0000259" key="3">
    <source>
        <dbReference type="Pfam" id="PF01232"/>
    </source>
</evidence>
<dbReference type="PRINTS" id="PR00084">
    <property type="entry name" value="MTLDHDRGNASE"/>
</dbReference>
<dbReference type="RefSeq" id="WP_203807049.1">
    <property type="nucleotide sequence ID" value="NZ_BAAAQE010000105.1"/>
</dbReference>
<dbReference type="InterPro" id="IPR036291">
    <property type="entry name" value="NAD(P)-bd_dom_sf"/>
</dbReference>
<name>A0ABQ3XP33_9ACTN</name>
<feature type="domain" description="Mannitol dehydrogenase N-terminal" evidence="3">
    <location>
        <begin position="15"/>
        <end position="258"/>
    </location>
</feature>
<dbReference type="Gene3D" id="3.40.50.720">
    <property type="entry name" value="NAD(P)-binding Rossmann-like Domain"/>
    <property type="match status" value="1"/>
</dbReference>
<dbReference type="EMBL" id="BOMG01000105">
    <property type="protein sequence ID" value="GID60230.1"/>
    <property type="molecule type" value="Genomic_DNA"/>
</dbReference>
<evidence type="ECO:0000313" key="6">
    <source>
        <dbReference type="Proteomes" id="UP000612282"/>
    </source>
</evidence>
<organism evidence="5 6">
    <name type="scientific">Actinoplanes couchii</name>
    <dbReference type="NCBI Taxonomy" id="403638"/>
    <lineage>
        <taxon>Bacteria</taxon>
        <taxon>Bacillati</taxon>
        <taxon>Actinomycetota</taxon>
        <taxon>Actinomycetes</taxon>
        <taxon>Micromonosporales</taxon>
        <taxon>Micromonosporaceae</taxon>
        <taxon>Actinoplanes</taxon>
    </lineage>
</organism>
<dbReference type="Gene3D" id="1.10.1040.10">
    <property type="entry name" value="N-(1-d-carboxylethyl)-l-norvaline Dehydrogenase, domain 2"/>
    <property type="match status" value="1"/>
</dbReference>
<comment type="catalytic activity">
    <reaction evidence="2">
        <text>D-mannitol 1-phosphate + NAD(+) = beta-D-fructose 6-phosphate + NADH + H(+)</text>
        <dbReference type="Rhea" id="RHEA:19661"/>
        <dbReference type="ChEBI" id="CHEBI:15378"/>
        <dbReference type="ChEBI" id="CHEBI:57540"/>
        <dbReference type="ChEBI" id="CHEBI:57634"/>
        <dbReference type="ChEBI" id="CHEBI:57945"/>
        <dbReference type="ChEBI" id="CHEBI:61381"/>
        <dbReference type="EC" id="1.1.1.17"/>
    </reaction>
</comment>
<feature type="domain" description="Mannitol dehydrogenase C-terminal" evidence="4">
    <location>
        <begin position="265"/>
        <end position="382"/>
    </location>
</feature>
<dbReference type="InterPro" id="IPR050988">
    <property type="entry name" value="Mannitol_DH/Oxidoreductase"/>
</dbReference>
<dbReference type="PANTHER" id="PTHR43362">
    <property type="entry name" value="MANNITOL DEHYDROGENASE DSF1-RELATED"/>
    <property type="match status" value="1"/>
</dbReference>
<protein>
    <submittedName>
        <fullName evidence="5">Mannitol-1-phosphate 5-dehydrogenase</fullName>
    </submittedName>
</protein>
<accession>A0ABQ3XP33</accession>
<dbReference type="Proteomes" id="UP000612282">
    <property type="component" value="Unassembled WGS sequence"/>
</dbReference>
<comment type="caution">
    <text evidence="5">The sequence shown here is derived from an EMBL/GenBank/DDBJ whole genome shotgun (WGS) entry which is preliminary data.</text>
</comment>
<evidence type="ECO:0000256" key="1">
    <source>
        <dbReference type="ARBA" id="ARBA00023002"/>
    </source>
</evidence>
<keyword evidence="6" id="KW-1185">Reference proteome</keyword>
<reference evidence="5 6" key="1">
    <citation type="submission" date="2021-01" db="EMBL/GenBank/DDBJ databases">
        <title>Whole genome shotgun sequence of Actinoplanes couchii NBRC 106145.</title>
        <authorList>
            <person name="Komaki H."/>
            <person name="Tamura T."/>
        </authorList>
    </citation>
    <scope>NUCLEOTIDE SEQUENCE [LARGE SCALE GENOMIC DNA]</scope>
    <source>
        <strain evidence="5 6">NBRC 106145</strain>
    </source>
</reference>
<sequence length="411" mass="44864">MRPLLSRTTEGDRPERIVHLGLGAFHRAHQAWYTDRAADAADWGIVAFTGRSTGLADRLTAQQGVYTLVERAPDGDRFSTVGSIVRAVPGGDVAEFTRMLAHPRTAILTLTVTEAAYQVDPEEIPLLQTAFRVRGESPAATPATVLGRILLGLELRRSNGAPALAIVPCDNLAANGETVRRSLETLAEQVSPELRDWLPTGISVVSTSVDRITPRVTPEETGLVEAATGYRDEAPVVTEPFTDWVLSGDFPAGHPAWSTARFTDDIEPWENRKLWLLNGAHTLLAATGRRRGHTTVARAFTDPAGRAEVEALWDEATRHLPDLEIRAYRTALAARFTNPRIEHRLAQIAEDTLTKLRLRIVPVARRERAAGRPATGCATALAASGLDLAEIDPRLAADDTFHTTVRQMRTP</sequence>
<dbReference type="Pfam" id="PF01232">
    <property type="entry name" value="Mannitol_dh"/>
    <property type="match status" value="1"/>
</dbReference>
<dbReference type="InterPro" id="IPR013328">
    <property type="entry name" value="6PGD_dom2"/>
</dbReference>
<dbReference type="InterPro" id="IPR013131">
    <property type="entry name" value="Mannitol_DH_N"/>
</dbReference>
<dbReference type="SUPFAM" id="SSF48179">
    <property type="entry name" value="6-phosphogluconate dehydrogenase C-terminal domain-like"/>
    <property type="match status" value="1"/>
</dbReference>
<gene>
    <name evidence="5" type="ORF">Aco03nite_086340</name>
</gene>
<dbReference type="PANTHER" id="PTHR43362:SF1">
    <property type="entry name" value="MANNITOL DEHYDROGENASE 2-RELATED"/>
    <property type="match status" value="1"/>
</dbReference>